<sequence length="691" mass="74507">MDAQEPDAFCTCSAFANHSDDHTPTCLLYTPISAMDIPVGSRRSINSNGSGTGSVATFGRSNNGGTRPPSYTGYGAYVHNYPAPSNVSSVAASYASTSSIFDSAAATETESMYSYPHKRSVSVCSVSSTASTFHILPTELFRAVFAYLGIEDLKSVVLVSRQWRSAANPLLWRTMLFPLDKRRLAAMKLVLSHYGHHVRRVLIAPPMLESQYTPHQAGMSSRRMSTSSQHGWSLSRPMSRSGSVSSGVPQPTPQFLHSLGHGSAPTDEGSLANTPMLPPIVGTPEPAVYSSVTPASSSAAVSTSTSRNGVGGFANSVSSSSRSATQQQQPTPLSSFRQQQQQPPYRPDIFDLAGAAASSGRRMSRGSSVTSPSPSLLPAYAVPIPGTPGPGNALSEALPPPIAWSSSNGGGGSTGPLGSSSAANGLSRSGSASHAFGSFIHHSTSVMHHEVSDGTVTRMHQFMERYCPNILEAVVRNPTGIASHTRRANILCRLFQTYPRLEKLDLSDFIMWDSQPLHMAAGCLQYLTSLDVTNRVELSDTDLLPIIENCPRLRELRIRATNASDTTIHAVIGHLSQTLQVLNVGGCPVSSPAMTELVTKCTHLRILQTWSCLRLDDTFLQALNPEILQSLQVLDMMDVQKFSIDAVGRTFRDQKWPYLKYLRIKAKCTREYFAGIPERAVLKLNSTTILD</sequence>
<dbReference type="Gene3D" id="1.20.1280.50">
    <property type="match status" value="1"/>
</dbReference>
<dbReference type="GO" id="GO:0031146">
    <property type="term" value="P:SCF-dependent proteasomal ubiquitin-dependent protein catabolic process"/>
    <property type="evidence" value="ECO:0007669"/>
    <property type="project" value="TreeGrafter"/>
</dbReference>
<dbReference type="STRING" id="61395.A0A1Y1WA90"/>
<proteinExistence type="predicted"/>
<feature type="compositionally biased region" description="Low complexity" evidence="1">
    <location>
        <begin position="353"/>
        <end position="378"/>
    </location>
</feature>
<feature type="compositionally biased region" description="Low complexity" evidence="1">
    <location>
        <begin position="233"/>
        <end position="249"/>
    </location>
</feature>
<feature type="compositionally biased region" description="Polar residues" evidence="1">
    <location>
        <begin position="213"/>
        <end position="232"/>
    </location>
</feature>
<accession>A0A1Y1WA90</accession>
<evidence type="ECO:0000256" key="1">
    <source>
        <dbReference type="SAM" id="MobiDB-lite"/>
    </source>
</evidence>
<keyword evidence="4" id="KW-1185">Reference proteome</keyword>
<dbReference type="SUPFAM" id="SSF52047">
    <property type="entry name" value="RNI-like"/>
    <property type="match status" value="1"/>
</dbReference>
<dbReference type="EMBL" id="MCFD01000005">
    <property type="protein sequence ID" value="ORX70467.1"/>
    <property type="molecule type" value="Genomic_DNA"/>
</dbReference>
<dbReference type="InterPro" id="IPR036047">
    <property type="entry name" value="F-box-like_dom_sf"/>
</dbReference>
<dbReference type="PANTHER" id="PTHR13318:SF247">
    <property type="entry name" value="GH16156P"/>
    <property type="match status" value="1"/>
</dbReference>
<organism evidence="3 4">
    <name type="scientific">Linderina pennispora</name>
    <dbReference type="NCBI Taxonomy" id="61395"/>
    <lineage>
        <taxon>Eukaryota</taxon>
        <taxon>Fungi</taxon>
        <taxon>Fungi incertae sedis</taxon>
        <taxon>Zoopagomycota</taxon>
        <taxon>Kickxellomycotina</taxon>
        <taxon>Kickxellomycetes</taxon>
        <taxon>Kickxellales</taxon>
        <taxon>Kickxellaceae</taxon>
        <taxon>Linderina</taxon>
    </lineage>
</organism>
<feature type="region of interest" description="Disordered" evidence="1">
    <location>
        <begin position="299"/>
        <end position="426"/>
    </location>
</feature>
<name>A0A1Y1WA90_9FUNG</name>
<evidence type="ECO:0000259" key="2">
    <source>
        <dbReference type="PROSITE" id="PS50181"/>
    </source>
</evidence>
<feature type="compositionally biased region" description="Low complexity" evidence="1">
    <location>
        <begin position="316"/>
        <end position="329"/>
    </location>
</feature>
<dbReference type="PROSITE" id="PS50181">
    <property type="entry name" value="FBOX"/>
    <property type="match status" value="1"/>
</dbReference>
<feature type="domain" description="F-box" evidence="2">
    <location>
        <begin position="130"/>
        <end position="175"/>
    </location>
</feature>
<evidence type="ECO:0000313" key="3">
    <source>
        <dbReference type="EMBL" id="ORX70467.1"/>
    </source>
</evidence>
<dbReference type="Pfam" id="PF12937">
    <property type="entry name" value="F-box-like"/>
    <property type="match status" value="1"/>
</dbReference>
<gene>
    <name evidence="3" type="ORF">DL89DRAFT_134613</name>
</gene>
<dbReference type="InterPro" id="IPR001810">
    <property type="entry name" value="F-box_dom"/>
</dbReference>
<dbReference type="CDD" id="cd09917">
    <property type="entry name" value="F-box_SF"/>
    <property type="match status" value="1"/>
</dbReference>
<dbReference type="GO" id="GO:0019005">
    <property type="term" value="C:SCF ubiquitin ligase complex"/>
    <property type="evidence" value="ECO:0007669"/>
    <property type="project" value="TreeGrafter"/>
</dbReference>
<reference evidence="3 4" key="1">
    <citation type="submission" date="2016-07" db="EMBL/GenBank/DDBJ databases">
        <title>Pervasive Adenine N6-methylation of Active Genes in Fungi.</title>
        <authorList>
            <consortium name="DOE Joint Genome Institute"/>
            <person name="Mondo S.J."/>
            <person name="Dannebaum R.O."/>
            <person name="Kuo R.C."/>
            <person name="Labutti K."/>
            <person name="Haridas S."/>
            <person name="Kuo A."/>
            <person name="Salamov A."/>
            <person name="Ahrendt S.R."/>
            <person name="Lipzen A."/>
            <person name="Sullivan W."/>
            <person name="Andreopoulos W.B."/>
            <person name="Clum A."/>
            <person name="Lindquist E."/>
            <person name="Daum C."/>
            <person name="Ramamoorthy G.K."/>
            <person name="Gryganskyi A."/>
            <person name="Culley D."/>
            <person name="Magnuson J.K."/>
            <person name="James T.Y."/>
            <person name="O'Malley M.A."/>
            <person name="Stajich J.E."/>
            <person name="Spatafora J.W."/>
            <person name="Visel A."/>
            <person name="Grigoriev I.V."/>
        </authorList>
    </citation>
    <scope>NUCLEOTIDE SEQUENCE [LARGE SCALE GENOMIC DNA]</scope>
    <source>
        <strain evidence="3 4">ATCC 12442</strain>
    </source>
</reference>
<evidence type="ECO:0000313" key="4">
    <source>
        <dbReference type="Proteomes" id="UP000193922"/>
    </source>
</evidence>
<protein>
    <recommendedName>
        <fullName evidence="2">F-box domain-containing protein</fullName>
    </recommendedName>
</protein>
<dbReference type="OrthoDB" id="10257471at2759"/>
<dbReference type="PANTHER" id="PTHR13318">
    <property type="entry name" value="PARTNER OF PAIRED, ISOFORM B-RELATED"/>
    <property type="match status" value="1"/>
</dbReference>
<dbReference type="Gene3D" id="3.80.10.10">
    <property type="entry name" value="Ribonuclease Inhibitor"/>
    <property type="match status" value="1"/>
</dbReference>
<comment type="caution">
    <text evidence="3">The sequence shown here is derived from an EMBL/GenBank/DDBJ whole genome shotgun (WGS) entry which is preliminary data.</text>
</comment>
<feature type="region of interest" description="Disordered" evidence="1">
    <location>
        <begin position="45"/>
        <end position="64"/>
    </location>
</feature>
<dbReference type="InterPro" id="IPR032675">
    <property type="entry name" value="LRR_dom_sf"/>
</dbReference>
<dbReference type="Proteomes" id="UP000193922">
    <property type="component" value="Unassembled WGS sequence"/>
</dbReference>
<dbReference type="SUPFAM" id="SSF81383">
    <property type="entry name" value="F-box domain"/>
    <property type="match status" value="1"/>
</dbReference>
<dbReference type="AlphaFoldDB" id="A0A1Y1WA90"/>
<feature type="region of interest" description="Disordered" evidence="1">
    <location>
        <begin position="213"/>
        <end position="279"/>
    </location>
</feature>
<dbReference type="RefSeq" id="XP_040744046.1">
    <property type="nucleotide sequence ID" value="XM_040883350.1"/>
</dbReference>
<dbReference type="GeneID" id="63799998"/>